<evidence type="ECO:0000313" key="2">
    <source>
        <dbReference type="EMBL" id="MFC4910401.1"/>
    </source>
</evidence>
<proteinExistence type="predicted"/>
<dbReference type="EMBL" id="JBHSIT010000007">
    <property type="protein sequence ID" value="MFC4910401.1"/>
    <property type="molecule type" value="Genomic_DNA"/>
</dbReference>
<evidence type="ECO:0000256" key="1">
    <source>
        <dbReference type="SAM" id="SignalP"/>
    </source>
</evidence>
<reference evidence="3" key="1">
    <citation type="journal article" date="2019" name="Int. J. Syst. Evol. Microbiol.">
        <title>The Global Catalogue of Microorganisms (GCM) 10K type strain sequencing project: providing services to taxonomists for standard genome sequencing and annotation.</title>
        <authorList>
            <consortium name="The Broad Institute Genomics Platform"/>
            <consortium name="The Broad Institute Genome Sequencing Center for Infectious Disease"/>
            <person name="Wu L."/>
            <person name="Ma J."/>
        </authorList>
    </citation>
    <scope>NUCLEOTIDE SEQUENCE [LARGE SCALE GENOMIC DNA]</scope>
    <source>
        <strain evidence="3">KLKA75</strain>
    </source>
</reference>
<keyword evidence="1" id="KW-0732">Signal</keyword>
<name>A0ABV9U4A1_9ACTN</name>
<dbReference type="Proteomes" id="UP001595872">
    <property type="component" value="Unassembled WGS sequence"/>
</dbReference>
<gene>
    <name evidence="2" type="ORF">ACFPCY_24015</name>
</gene>
<accession>A0ABV9U4A1</accession>
<feature type="signal peptide" evidence="1">
    <location>
        <begin position="1"/>
        <end position="31"/>
    </location>
</feature>
<sequence length="115" mass="11988">MGATARRSIALAVTGLGLGGLTLLASGAAEAATHTAVPAAGRTAAAEPVCRYTVHARHGVHVRLTPRGKILGTLPNGKIVFADRCHSAHGWAQLHGGVKPAWVKKYVARSYLARY</sequence>
<comment type="caution">
    <text evidence="2">The sequence shown here is derived from an EMBL/GenBank/DDBJ whole genome shotgun (WGS) entry which is preliminary data.</text>
</comment>
<evidence type="ECO:0000313" key="3">
    <source>
        <dbReference type="Proteomes" id="UP001595872"/>
    </source>
</evidence>
<protein>
    <recommendedName>
        <fullName evidence="4">SH3 domain-containing protein</fullName>
    </recommendedName>
</protein>
<dbReference type="RefSeq" id="WP_378258729.1">
    <property type="nucleotide sequence ID" value="NZ_JBHSIT010000007.1"/>
</dbReference>
<evidence type="ECO:0008006" key="4">
    <source>
        <dbReference type="Google" id="ProtNLM"/>
    </source>
</evidence>
<feature type="chain" id="PRO_5045102527" description="SH3 domain-containing protein" evidence="1">
    <location>
        <begin position="32"/>
        <end position="115"/>
    </location>
</feature>
<keyword evidence="3" id="KW-1185">Reference proteome</keyword>
<organism evidence="2 3">
    <name type="scientific">Actinomadura gamaensis</name>
    <dbReference type="NCBI Taxonomy" id="1763541"/>
    <lineage>
        <taxon>Bacteria</taxon>
        <taxon>Bacillati</taxon>
        <taxon>Actinomycetota</taxon>
        <taxon>Actinomycetes</taxon>
        <taxon>Streptosporangiales</taxon>
        <taxon>Thermomonosporaceae</taxon>
        <taxon>Actinomadura</taxon>
    </lineage>
</organism>